<gene>
    <name evidence="2" type="ORF">CLV84_1383</name>
</gene>
<reference evidence="2 3" key="1">
    <citation type="submission" date="2018-02" db="EMBL/GenBank/DDBJ databases">
        <title>Genomic Encyclopedia of Archaeal and Bacterial Type Strains, Phase II (KMG-II): from individual species to whole genera.</title>
        <authorList>
            <person name="Goeker M."/>
        </authorList>
    </citation>
    <scope>NUCLEOTIDE SEQUENCE [LARGE SCALE GENOMIC DNA]</scope>
    <source>
        <strain evidence="2 3">DSM 29526</strain>
    </source>
</reference>
<accession>A0A2S6IAA0</accession>
<dbReference type="RefSeq" id="WP_104418965.1">
    <property type="nucleotide sequence ID" value="NZ_PTJC01000005.1"/>
</dbReference>
<dbReference type="PANTHER" id="PTHR47472">
    <property type="entry name" value="PROPIONYL-COA CARBOXYLASE"/>
    <property type="match status" value="1"/>
</dbReference>
<evidence type="ECO:0000313" key="2">
    <source>
        <dbReference type="EMBL" id="PPK88416.1"/>
    </source>
</evidence>
<dbReference type="PANTHER" id="PTHR47472:SF1">
    <property type="entry name" value="DUF1446-DOMAIN-CONTAINING PROTEIN"/>
    <property type="match status" value="1"/>
</dbReference>
<proteinExistence type="predicted"/>
<sequence>MKLYDIAHSRAGDKGNTLTLSLIPYSPADYDMLQREITAERVAAHLATSVRGEIRRYEMPRIHALLFVCEGALDGGVTTSLAADTHGKCMSGVLLDMEIGGGGARE</sequence>
<protein>
    <recommendedName>
        <fullName evidence="1">AtuA-like ferredoxin-fold domain-containing protein</fullName>
    </recommendedName>
</protein>
<dbReference type="Proteomes" id="UP000237662">
    <property type="component" value="Unassembled WGS sequence"/>
</dbReference>
<dbReference type="AlphaFoldDB" id="A0A2S6IAA0"/>
<organism evidence="2 3">
    <name type="scientific">Neolewinella xylanilytica</name>
    <dbReference type="NCBI Taxonomy" id="1514080"/>
    <lineage>
        <taxon>Bacteria</taxon>
        <taxon>Pseudomonadati</taxon>
        <taxon>Bacteroidota</taxon>
        <taxon>Saprospiria</taxon>
        <taxon>Saprospirales</taxon>
        <taxon>Lewinellaceae</taxon>
        <taxon>Neolewinella</taxon>
    </lineage>
</organism>
<feature type="domain" description="AtuA-like ferredoxin-fold" evidence="1">
    <location>
        <begin position="1"/>
        <end position="99"/>
    </location>
</feature>
<name>A0A2S6IAA0_9BACT</name>
<dbReference type="EMBL" id="PTJC01000005">
    <property type="protein sequence ID" value="PPK88416.1"/>
    <property type="molecule type" value="Genomic_DNA"/>
</dbReference>
<dbReference type="InterPro" id="IPR056362">
    <property type="entry name" value="AtuA-like_ferredoxin_dom"/>
</dbReference>
<evidence type="ECO:0000313" key="3">
    <source>
        <dbReference type="Proteomes" id="UP000237662"/>
    </source>
</evidence>
<keyword evidence="3" id="KW-1185">Reference proteome</keyword>
<dbReference type="Pfam" id="PF23544">
    <property type="entry name" value="AtuA_ferredoxin"/>
    <property type="match status" value="1"/>
</dbReference>
<dbReference type="OrthoDB" id="21390at2"/>
<comment type="caution">
    <text evidence="2">The sequence shown here is derived from an EMBL/GenBank/DDBJ whole genome shotgun (WGS) entry which is preliminary data.</text>
</comment>
<evidence type="ECO:0000259" key="1">
    <source>
        <dbReference type="Pfam" id="PF23544"/>
    </source>
</evidence>